<protein>
    <submittedName>
        <fullName evidence="1">Uncharacterized protein</fullName>
    </submittedName>
</protein>
<evidence type="ECO:0000313" key="1">
    <source>
        <dbReference type="EMBL" id="GFN75560.1"/>
    </source>
</evidence>
<organism evidence="1 2">
    <name type="scientific">Plakobranchus ocellatus</name>
    <dbReference type="NCBI Taxonomy" id="259542"/>
    <lineage>
        <taxon>Eukaryota</taxon>
        <taxon>Metazoa</taxon>
        <taxon>Spiralia</taxon>
        <taxon>Lophotrochozoa</taxon>
        <taxon>Mollusca</taxon>
        <taxon>Gastropoda</taxon>
        <taxon>Heterobranchia</taxon>
        <taxon>Euthyneura</taxon>
        <taxon>Panpulmonata</taxon>
        <taxon>Sacoglossa</taxon>
        <taxon>Placobranchoidea</taxon>
        <taxon>Plakobranchidae</taxon>
        <taxon>Plakobranchus</taxon>
    </lineage>
</organism>
<gene>
    <name evidence="1" type="ORF">PoB_000206600</name>
</gene>
<accession>A0AAV3X7L4</accession>
<comment type="caution">
    <text evidence="1">The sequence shown here is derived from an EMBL/GenBank/DDBJ whole genome shotgun (WGS) entry which is preliminary data.</text>
</comment>
<proteinExistence type="predicted"/>
<dbReference type="AlphaFoldDB" id="A0AAV3X7L4"/>
<evidence type="ECO:0000313" key="2">
    <source>
        <dbReference type="Proteomes" id="UP000735302"/>
    </source>
</evidence>
<dbReference type="EMBL" id="BLXT01000273">
    <property type="protein sequence ID" value="GFN75560.1"/>
    <property type="molecule type" value="Genomic_DNA"/>
</dbReference>
<dbReference type="Proteomes" id="UP000735302">
    <property type="component" value="Unassembled WGS sequence"/>
</dbReference>
<sequence length="117" mass="12950">MDPPLHSSYTLALDYSQPGRTSFSMYKVFVYPLKAAHSGTSITLYAASLETIAYLANITSQVPFSACLRDPWLLWNLKLSAQDRQRGRGTGRTHKVLTADNPHGPECLQLSLCVHLA</sequence>
<name>A0AAV3X7L4_9GAST</name>
<reference evidence="1 2" key="1">
    <citation type="journal article" date="2021" name="Elife">
        <title>Chloroplast acquisition without the gene transfer in kleptoplastic sea slugs, Plakobranchus ocellatus.</title>
        <authorList>
            <person name="Maeda T."/>
            <person name="Takahashi S."/>
            <person name="Yoshida T."/>
            <person name="Shimamura S."/>
            <person name="Takaki Y."/>
            <person name="Nagai Y."/>
            <person name="Toyoda A."/>
            <person name="Suzuki Y."/>
            <person name="Arimoto A."/>
            <person name="Ishii H."/>
            <person name="Satoh N."/>
            <person name="Nishiyama T."/>
            <person name="Hasebe M."/>
            <person name="Maruyama T."/>
            <person name="Minagawa J."/>
            <person name="Obokata J."/>
            <person name="Shigenobu S."/>
        </authorList>
    </citation>
    <scope>NUCLEOTIDE SEQUENCE [LARGE SCALE GENOMIC DNA]</scope>
</reference>
<keyword evidence="2" id="KW-1185">Reference proteome</keyword>